<dbReference type="PANTHER" id="PTHR30349">
    <property type="entry name" value="PHAGE INTEGRASE-RELATED"/>
    <property type="match status" value="1"/>
</dbReference>
<dbReference type="SUPFAM" id="SSF56349">
    <property type="entry name" value="DNA breaking-rejoining enzymes"/>
    <property type="match status" value="1"/>
</dbReference>
<organism evidence="5 6">
    <name type="scientific">Lactococcus protaetiae</name>
    <dbReference type="NCBI Taxonomy" id="2592653"/>
    <lineage>
        <taxon>Bacteria</taxon>
        <taxon>Bacillati</taxon>
        <taxon>Bacillota</taxon>
        <taxon>Bacilli</taxon>
        <taxon>Lactobacillales</taxon>
        <taxon>Streptococcaceae</taxon>
        <taxon>Lactococcus</taxon>
    </lineage>
</organism>
<dbReference type="PANTHER" id="PTHR30349:SF64">
    <property type="entry name" value="PROPHAGE INTEGRASE INTD-RELATED"/>
    <property type="match status" value="1"/>
</dbReference>
<dbReference type="PROSITE" id="PS51898">
    <property type="entry name" value="TYR_RECOMBINASE"/>
    <property type="match status" value="1"/>
</dbReference>
<gene>
    <name evidence="5" type="ORF">FLP15_03260</name>
</gene>
<evidence type="ECO:0000256" key="1">
    <source>
        <dbReference type="ARBA" id="ARBA00008857"/>
    </source>
</evidence>
<dbReference type="KEGG" id="lack:FLP15_03260"/>
<dbReference type="InterPro" id="IPR002104">
    <property type="entry name" value="Integrase_catalytic"/>
</dbReference>
<evidence type="ECO:0000313" key="6">
    <source>
        <dbReference type="Proteomes" id="UP000315128"/>
    </source>
</evidence>
<name>A0A514Z6Z3_9LACT</name>
<dbReference type="GO" id="GO:0015074">
    <property type="term" value="P:DNA integration"/>
    <property type="evidence" value="ECO:0007669"/>
    <property type="project" value="InterPro"/>
</dbReference>
<dbReference type="InterPro" id="IPR010998">
    <property type="entry name" value="Integrase_recombinase_N"/>
</dbReference>
<evidence type="ECO:0000313" key="5">
    <source>
        <dbReference type="EMBL" id="QDK70368.1"/>
    </source>
</evidence>
<sequence>MTVSKYGKGLWKIDVSDGYDELTGERKRIRKTGFTSKKQAEEYEAHIKLFELRELKPKQKISIDYLYSLVKIEDEIRGNSQSTKDTQDSYYRIYVSKFFAKANMRTLTILDIKKFREWLQKQPSVKGGKLTNKNINRQMIFLHKLFDISILHQIRSDNPCQLKALPEKHVEMKYYTPEQFKHFISLIDPIDEFRYKLFFEILMFTGARSGEALALTWEVVNLDEGYINIKSSAHYRKKKVTIGATKTTQSVRMIHIHKSFVDELRAWKTKQFKLLEKYVDKPETLQIYQTTPEIVTHPQITGFRHDKLKKRMPDDLTLIRNHDFRHSHAAFLISQGLRNGEGKDYLFFTLMKRLGHSSITTTVNTYSHLFPSQQKEIANAFDDF</sequence>
<dbReference type="Gene3D" id="1.10.443.10">
    <property type="entry name" value="Intergrase catalytic core"/>
    <property type="match status" value="1"/>
</dbReference>
<evidence type="ECO:0000256" key="3">
    <source>
        <dbReference type="ARBA" id="ARBA00023172"/>
    </source>
</evidence>
<keyword evidence="3" id="KW-0233">DNA recombination</keyword>
<reference evidence="5 6" key="1">
    <citation type="submission" date="2019-07" db="EMBL/GenBank/DDBJ databases">
        <title>Genome sequencing of KACC 19320.</title>
        <authorList>
            <person name="Heo J."/>
            <person name="Kim S.-J."/>
            <person name="Kim J.-S."/>
            <person name="Hong S.-B."/>
            <person name="Kwon S.-W."/>
        </authorList>
    </citation>
    <scope>NUCLEOTIDE SEQUENCE [LARGE SCALE GENOMIC DNA]</scope>
    <source>
        <strain evidence="5 6">KACC 19320</strain>
    </source>
</reference>
<dbReference type="Pfam" id="PF14657">
    <property type="entry name" value="Arm-DNA-bind_4"/>
    <property type="match status" value="1"/>
</dbReference>
<proteinExistence type="inferred from homology"/>
<dbReference type="Proteomes" id="UP000315128">
    <property type="component" value="Chromosome"/>
</dbReference>
<feature type="domain" description="Tyr recombinase" evidence="4">
    <location>
        <begin position="170"/>
        <end position="379"/>
    </location>
</feature>
<evidence type="ECO:0000256" key="2">
    <source>
        <dbReference type="ARBA" id="ARBA00023125"/>
    </source>
</evidence>
<dbReference type="GO" id="GO:0006310">
    <property type="term" value="P:DNA recombination"/>
    <property type="evidence" value="ECO:0007669"/>
    <property type="project" value="UniProtKB-KW"/>
</dbReference>
<dbReference type="InterPro" id="IPR011010">
    <property type="entry name" value="DNA_brk_join_enz"/>
</dbReference>
<dbReference type="EMBL" id="CP041356">
    <property type="protein sequence ID" value="QDK70368.1"/>
    <property type="molecule type" value="Genomic_DNA"/>
</dbReference>
<dbReference type="CDD" id="cd01189">
    <property type="entry name" value="INT_ICEBs1_C_like"/>
    <property type="match status" value="1"/>
</dbReference>
<protein>
    <submittedName>
        <fullName evidence="5">Site-specific integrase</fullName>
    </submittedName>
</protein>
<accession>A0A514Z6Z3</accession>
<dbReference type="InterPro" id="IPR013762">
    <property type="entry name" value="Integrase-like_cat_sf"/>
</dbReference>
<dbReference type="RefSeq" id="WP_142765982.1">
    <property type="nucleotide sequence ID" value="NZ_CP041356.1"/>
</dbReference>
<dbReference type="Pfam" id="PF00589">
    <property type="entry name" value="Phage_integrase"/>
    <property type="match status" value="1"/>
</dbReference>
<keyword evidence="6" id="KW-1185">Reference proteome</keyword>
<dbReference type="Gene3D" id="1.10.150.130">
    <property type="match status" value="1"/>
</dbReference>
<dbReference type="GO" id="GO:0003677">
    <property type="term" value="F:DNA binding"/>
    <property type="evidence" value="ECO:0007669"/>
    <property type="project" value="UniProtKB-KW"/>
</dbReference>
<dbReference type="AlphaFoldDB" id="A0A514Z6Z3"/>
<evidence type="ECO:0000259" key="4">
    <source>
        <dbReference type="PROSITE" id="PS51898"/>
    </source>
</evidence>
<keyword evidence="2" id="KW-0238">DNA-binding</keyword>
<dbReference type="OrthoDB" id="9803188at2"/>
<dbReference type="InterPro" id="IPR028259">
    <property type="entry name" value="AP2-like_int_N"/>
</dbReference>
<dbReference type="InterPro" id="IPR050090">
    <property type="entry name" value="Tyrosine_recombinase_XerCD"/>
</dbReference>
<comment type="similarity">
    <text evidence="1">Belongs to the 'phage' integrase family.</text>
</comment>